<evidence type="ECO:0000259" key="1">
    <source>
        <dbReference type="Pfam" id="PF09339"/>
    </source>
</evidence>
<evidence type="ECO:0000259" key="2">
    <source>
        <dbReference type="Pfam" id="PF16087"/>
    </source>
</evidence>
<gene>
    <name evidence="3" type="ORF">OCTVUL_1B011602</name>
</gene>
<dbReference type="AlphaFoldDB" id="A0AA36AZ60"/>
<reference evidence="3" key="1">
    <citation type="submission" date="2023-08" db="EMBL/GenBank/DDBJ databases">
        <authorList>
            <person name="Alioto T."/>
            <person name="Alioto T."/>
            <person name="Gomez Garrido J."/>
        </authorList>
    </citation>
    <scope>NUCLEOTIDE SEQUENCE</scope>
</reference>
<protein>
    <submittedName>
        <fullName evidence="3">Transposable element Tc3 transposase</fullName>
    </submittedName>
</protein>
<sequence length="349" mass="40474">MNLETRRDILRCYYASRNSPVAALRLYKKEKGLKHDPCDPTTVTKLVKRFEETYTLMDKPKSGRKSLADERRSLIDDAKTYLQTTSIRAIAAATGIPKSSVYRLLRNDPELYPYKMSLVEELNEWDKPKRLTFANWLQENLHLISRILWSDEAHFYLDGRIIRHNCRIWSRHKTENDLELSLNGPRLTLWMGFTSEFALEPFIFDENEHINADNYLAMLQQHVRPQLVRKGKLSQTIFMQDDAPAHFAPAIKDFLVNTFTGERVISPGCSNEWPPRSPDIIPVDYWFWGCLKSKIFHNNCPTTLFEMKCKIIEACNNFTIEDFSAAVANLPKRVEHLIQAAGGNIDHIV</sequence>
<organism evidence="3 4">
    <name type="scientific">Octopus vulgaris</name>
    <name type="common">Common octopus</name>
    <dbReference type="NCBI Taxonomy" id="6645"/>
    <lineage>
        <taxon>Eukaryota</taxon>
        <taxon>Metazoa</taxon>
        <taxon>Spiralia</taxon>
        <taxon>Lophotrochozoa</taxon>
        <taxon>Mollusca</taxon>
        <taxon>Cephalopoda</taxon>
        <taxon>Coleoidea</taxon>
        <taxon>Octopodiformes</taxon>
        <taxon>Octopoda</taxon>
        <taxon>Incirrata</taxon>
        <taxon>Octopodidae</taxon>
        <taxon>Octopus</taxon>
    </lineage>
</organism>
<dbReference type="Pfam" id="PF16087">
    <property type="entry name" value="DUF4817"/>
    <property type="match status" value="1"/>
</dbReference>
<accession>A0AA36AZ60</accession>
<dbReference type="GO" id="GO:0003677">
    <property type="term" value="F:DNA binding"/>
    <property type="evidence" value="ECO:0007669"/>
    <property type="project" value="InterPro"/>
</dbReference>
<dbReference type="Proteomes" id="UP001162480">
    <property type="component" value="Chromosome 6"/>
</dbReference>
<dbReference type="Pfam" id="PF09339">
    <property type="entry name" value="HTH_IclR"/>
    <property type="match status" value="1"/>
</dbReference>
<name>A0AA36AZ60_OCTVU</name>
<keyword evidence="4" id="KW-1185">Reference proteome</keyword>
<dbReference type="GO" id="GO:0006355">
    <property type="term" value="P:regulation of DNA-templated transcription"/>
    <property type="evidence" value="ECO:0007669"/>
    <property type="project" value="InterPro"/>
</dbReference>
<dbReference type="InterPro" id="IPR005471">
    <property type="entry name" value="Tscrpt_reg_IclR_N"/>
</dbReference>
<feature type="domain" description="HTH iclR-type" evidence="1">
    <location>
        <begin position="85"/>
        <end position="106"/>
    </location>
</feature>
<dbReference type="InterPro" id="IPR032135">
    <property type="entry name" value="DUF4817"/>
</dbReference>
<dbReference type="PANTHER" id="PTHR47326">
    <property type="entry name" value="TRANSPOSABLE ELEMENT TC3 TRANSPOSASE-LIKE PROTEIN"/>
    <property type="match status" value="1"/>
</dbReference>
<dbReference type="Gene3D" id="3.30.420.10">
    <property type="entry name" value="Ribonuclease H-like superfamily/Ribonuclease H"/>
    <property type="match status" value="1"/>
</dbReference>
<proteinExistence type="predicted"/>
<feature type="domain" description="DUF4817" evidence="2">
    <location>
        <begin position="3"/>
        <end position="53"/>
    </location>
</feature>
<evidence type="ECO:0000313" key="4">
    <source>
        <dbReference type="Proteomes" id="UP001162480"/>
    </source>
</evidence>
<dbReference type="InterPro" id="IPR036397">
    <property type="entry name" value="RNaseH_sf"/>
</dbReference>
<dbReference type="PANTHER" id="PTHR47326:SF1">
    <property type="entry name" value="HTH PSQ-TYPE DOMAIN-CONTAINING PROTEIN"/>
    <property type="match status" value="1"/>
</dbReference>
<evidence type="ECO:0000313" key="3">
    <source>
        <dbReference type="EMBL" id="CAI9724990.1"/>
    </source>
</evidence>
<dbReference type="EMBL" id="OX597819">
    <property type="protein sequence ID" value="CAI9724990.1"/>
    <property type="molecule type" value="Genomic_DNA"/>
</dbReference>